<dbReference type="InterPro" id="IPR050147">
    <property type="entry name" value="Ser/Thr_Dehydratase"/>
</dbReference>
<dbReference type="InterPro" id="IPR000634">
    <property type="entry name" value="Ser/Thr_deHydtase_PyrdxlP-BS"/>
</dbReference>
<gene>
    <name evidence="16" type="primary">ilvA</name>
    <name evidence="16" type="ORF">EF294_08250</name>
</gene>
<evidence type="ECO:0000256" key="5">
    <source>
        <dbReference type="ARBA" id="ARBA00011881"/>
    </source>
</evidence>
<evidence type="ECO:0000256" key="14">
    <source>
        <dbReference type="ARBA" id="ARBA00031427"/>
    </source>
</evidence>
<dbReference type="InterPro" id="IPR001926">
    <property type="entry name" value="TrpB-like_PALP"/>
</dbReference>
<accession>A0A3N4GXY6</accession>
<dbReference type="PROSITE" id="PS51672">
    <property type="entry name" value="ACT_LIKE"/>
    <property type="match status" value="1"/>
</dbReference>
<evidence type="ECO:0000256" key="11">
    <source>
        <dbReference type="ARBA" id="ARBA00023239"/>
    </source>
</evidence>
<dbReference type="FunFam" id="3.40.1020.10:FF:000002">
    <property type="entry name" value="L-threonine dehydratase"/>
    <property type="match status" value="1"/>
</dbReference>
<dbReference type="GO" id="GO:0030170">
    <property type="term" value="F:pyridoxal phosphate binding"/>
    <property type="evidence" value="ECO:0007669"/>
    <property type="project" value="InterPro"/>
</dbReference>
<dbReference type="InterPro" id="IPR045865">
    <property type="entry name" value="ACT-like_dom_sf"/>
</dbReference>
<comment type="cofactor">
    <cofactor evidence="2">
        <name>pyridoxal 5'-phosphate</name>
        <dbReference type="ChEBI" id="CHEBI:597326"/>
    </cofactor>
</comment>
<comment type="catalytic activity">
    <reaction evidence="1">
        <text>L-threonine = 2-oxobutanoate + NH4(+)</text>
        <dbReference type="Rhea" id="RHEA:22108"/>
        <dbReference type="ChEBI" id="CHEBI:16763"/>
        <dbReference type="ChEBI" id="CHEBI:28938"/>
        <dbReference type="ChEBI" id="CHEBI:57926"/>
        <dbReference type="EC" id="4.3.1.19"/>
    </reaction>
</comment>
<evidence type="ECO:0000256" key="10">
    <source>
        <dbReference type="ARBA" id="ARBA00022898"/>
    </source>
</evidence>
<protein>
    <recommendedName>
        <fullName evidence="7">L-threonine dehydratase biosynthetic IlvA</fullName>
        <ecNumber evidence="6">4.3.1.19</ecNumber>
    </recommendedName>
    <alternativeName>
        <fullName evidence="14">Threonine deaminase</fullName>
    </alternativeName>
</protein>
<evidence type="ECO:0000256" key="12">
    <source>
        <dbReference type="ARBA" id="ARBA00023304"/>
    </source>
</evidence>
<evidence type="ECO:0000256" key="13">
    <source>
        <dbReference type="ARBA" id="ARBA00025527"/>
    </source>
</evidence>
<comment type="pathway">
    <text evidence="3">Amino-acid biosynthesis; L-isoleucine biosynthesis; 2-oxobutanoate from L-threonine: step 1/1.</text>
</comment>
<dbReference type="Gene3D" id="3.40.50.1100">
    <property type="match status" value="2"/>
</dbReference>
<dbReference type="PROSITE" id="PS00165">
    <property type="entry name" value="DEHYDRATASE_SER_THR"/>
    <property type="match status" value="1"/>
</dbReference>
<evidence type="ECO:0000313" key="17">
    <source>
        <dbReference type="Proteomes" id="UP000267536"/>
    </source>
</evidence>
<comment type="similarity">
    <text evidence="4">Belongs to the serine/threonine dehydratase family.</text>
</comment>
<evidence type="ECO:0000256" key="1">
    <source>
        <dbReference type="ARBA" id="ARBA00001274"/>
    </source>
</evidence>
<dbReference type="GO" id="GO:0004794">
    <property type="term" value="F:threonine deaminase activity"/>
    <property type="evidence" value="ECO:0007669"/>
    <property type="project" value="UniProtKB-EC"/>
</dbReference>
<comment type="function">
    <text evidence="13">Catalyzes the anaerobic formation of alpha-ketobutyrate and ammonia from threonine in a two-step reaction. The first step involved a dehydration of threonine and a production of enamine intermediates (aminocrotonate), which tautomerizes to its imine form (iminobutyrate). Both intermediates are unstable and short-lived. The second step is the nonenzymatic hydrolysis of the enamine/imine intermediates to form 2-ketobutyrate and free ammonia. In the low water environment of the cell, the second step is accelerated by RidA.</text>
</comment>
<proteinExistence type="inferred from homology"/>
<dbReference type="RefSeq" id="WP_123927984.1">
    <property type="nucleotide sequence ID" value="NZ_JBPSDP010000001.1"/>
</dbReference>
<dbReference type="GO" id="GO:0003941">
    <property type="term" value="F:L-serine ammonia-lyase activity"/>
    <property type="evidence" value="ECO:0007669"/>
    <property type="project" value="TreeGrafter"/>
</dbReference>
<feature type="domain" description="ACT-like" evidence="15">
    <location>
        <begin position="383"/>
        <end position="457"/>
    </location>
</feature>
<dbReference type="InterPro" id="IPR001721">
    <property type="entry name" value="TD_ACT-like"/>
</dbReference>
<dbReference type="PANTHER" id="PTHR48078">
    <property type="entry name" value="THREONINE DEHYDRATASE, MITOCHONDRIAL-RELATED"/>
    <property type="match status" value="1"/>
</dbReference>
<dbReference type="GO" id="GO:0006565">
    <property type="term" value="P:L-serine catabolic process"/>
    <property type="evidence" value="ECO:0007669"/>
    <property type="project" value="TreeGrafter"/>
</dbReference>
<dbReference type="UniPathway" id="UPA00047">
    <property type="reaction ID" value="UER00054"/>
</dbReference>
<keyword evidence="11" id="KW-0456">Lyase</keyword>
<dbReference type="NCBIfam" id="NF006390">
    <property type="entry name" value="PRK08639.1"/>
    <property type="match status" value="1"/>
</dbReference>
<dbReference type="SUPFAM" id="SSF55021">
    <property type="entry name" value="ACT-like"/>
    <property type="match status" value="1"/>
</dbReference>
<dbReference type="CDD" id="cd04907">
    <property type="entry name" value="ACT_ThrD-I_2"/>
    <property type="match status" value="1"/>
</dbReference>
<sequence>MGAVSTPHVHESHQESGPGLSAAAIDAAAARIEPAVAHTPLEAAPRISGDVGAQVYLKREDLQTVRSYKIRGAYNVMAQLSPEERSRGVVAASAGNHAQGVAYACRAMQTPGRIYVPTTTPKQKRDRIRWHGGDYVELLAVGDTYDAAAAAAQADVAGSGAAWIHAFDDPRTAAGQGTIAREVVDQLGRAPDVVVAPVGGGGCLAGMATYFRSVSRATVIVGVEPTGAVSLAAALVADGPVTLDRIDPFVDGAAVKRIGVLGHRAMADLDASVTAHAVLDEVRAGTMTHSPVRVLPDEPVSLPAGSAHITHVDEGAICTTMLELYQNEGIIAEPAGALAVAGLSQLKLPADAVVVCLVSGGNNDVSRYGEIIERSLVHRGLKHYFLVDFPQEPGALRRFLDEVLGPDDDITLFEYVKRNNRETGAALVGIELGDRDGLAGLMERMDRSRLNCERLEPDSPAYQYLT</sequence>
<keyword evidence="9" id="KW-0412">Isoleucine biosynthesis</keyword>
<dbReference type="FunFam" id="3.40.50.1100:FF:000005">
    <property type="entry name" value="Threonine dehydratase catabolic"/>
    <property type="match status" value="1"/>
</dbReference>
<evidence type="ECO:0000259" key="15">
    <source>
        <dbReference type="PROSITE" id="PS51672"/>
    </source>
</evidence>
<dbReference type="PANTHER" id="PTHR48078:SF11">
    <property type="entry name" value="THREONINE DEHYDRATASE, MITOCHONDRIAL"/>
    <property type="match status" value="1"/>
</dbReference>
<organism evidence="16 17">
    <name type="scientific">Gordonia oryzae</name>
    <dbReference type="NCBI Taxonomy" id="2487349"/>
    <lineage>
        <taxon>Bacteria</taxon>
        <taxon>Bacillati</taxon>
        <taxon>Actinomycetota</taxon>
        <taxon>Actinomycetes</taxon>
        <taxon>Mycobacteriales</taxon>
        <taxon>Gordoniaceae</taxon>
        <taxon>Gordonia</taxon>
    </lineage>
</organism>
<evidence type="ECO:0000256" key="3">
    <source>
        <dbReference type="ARBA" id="ARBA00004810"/>
    </source>
</evidence>
<keyword evidence="12" id="KW-0100">Branched-chain amino acid biosynthesis</keyword>
<dbReference type="OrthoDB" id="9811476at2"/>
<dbReference type="Proteomes" id="UP000267536">
    <property type="component" value="Unassembled WGS sequence"/>
</dbReference>
<comment type="caution">
    <text evidence="16">The sequence shown here is derived from an EMBL/GenBank/DDBJ whole genome shotgun (WGS) entry which is preliminary data.</text>
</comment>
<reference evidence="16 17" key="1">
    <citation type="submission" date="2018-11" db="EMBL/GenBank/DDBJ databases">
        <title>Draft genome sequence of Gordonia sp. RS15-1S isolated from rice stems.</title>
        <authorList>
            <person name="Muangham S."/>
        </authorList>
    </citation>
    <scope>NUCLEOTIDE SEQUENCE [LARGE SCALE GENOMIC DNA]</scope>
    <source>
        <strain evidence="16 17">RS15-1S</strain>
    </source>
</reference>
<keyword evidence="8" id="KW-0028">Amino-acid biosynthesis</keyword>
<dbReference type="SUPFAM" id="SSF53686">
    <property type="entry name" value="Tryptophan synthase beta subunit-like PLP-dependent enzymes"/>
    <property type="match status" value="1"/>
</dbReference>
<dbReference type="EC" id="4.3.1.19" evidence="6"/>
<dbReference type="Pfam" id="PF00585">
    <property type="entry name" value="Thr_dehydrat_C"/>
    <property type="match status" value="1"/>
</dbReference>
<dbReference type="InterPro" id="IPR036052">
    <property type="entry name" value="TrpB-like_PALP_sf"/>
</dbReference>
<evidence type="ECO:0000256" key="6">
    <source>
        <dbReference type="ARBA" id="ARBA00012096"/>
    </source>
</evidence>
<dbReference type="AlphaFoldDB" id="A0A3N4GXY6"/>
<evidence type="ECO:0000256" key="9">
    <source>
        <dbReference type="ARBA" id="ARBA00022624"/>
    </source>
</evidence>
<dbReference type="Pfam" id="PF00291">
    <property type="entry name" value="PALP"/>
    <property type="match status" value="1"/>
</dbReference>
<dbReference type="GO" id="GO:0006567">
    <property type="term" value="P:L-threonine catabolic process"/>
    <property type="evidence" value="ECO:0007669"/>
    <property type="project" value="TreeGrafter"/>
</dbReference>
<comment type="subunit">
    <text evidence="5">Homotetramer.</text>
</comment>
<keyword evidence="17" id="KW-1185">Reference proteome</keyword>
<name>A0A3N4GXY6_9ACTN</name>
<keyword evidence="10" id="KW-0663">Pyridoxal phosphate</keyword>
<dbReference type="InterPro" id="IPR038110">
    <property type="entry name" value="TD_ACT-like_sf"/>
</dbReference>
<dbReference type="EMBL" id="RKMH01000005">
    <property type="protein sequence ID" value="RPA63480.1"/>
    <property type="molecule type" value="Genomic_DNA"/>
</dbReference>
<dbReference type="CDD" id="cd01562">
    <property type="entry name" value="Thr-dehyd"/>
    <property type="match status" value="1"/>
</dbReference>
<evidence type="ECO:0000256" key="4">
    <source>
        <dbReference type="ARBA" id="ARBA00010869"/>
    </source>
</evidence>
<evidence type="ECO:0000256" key="8">
    <source>
        <dbReference type="ARBA" id="ARBA00022605"/>
    </source>
</evidence>
<evidence type="ECO:0000256" key="7">
    <source>
        <dbReference type="ARBA" id="ARBA00014622"/>
    </source>
</evidence>
<dbReference type="Gene3D" id="3.40.1020.10">
    <property type="entry name" value="Biosynthetic Threonine Deaminase, Domain 3"/>
    <property type="match status" value="1"/>
</dbReference>
<evidence type="ECO:0000313" key="16">
    <source>
        <dbReference type="EMBL" id="RPA63480.1"/>
    </source>
</evidence>
<dbReference type="GO" id="GO:0009097">
    <property type="term" value="P:isoleucine biosynthetic process"/>
    <property type="evidence" value="ECO:0007669"/>
    <property type="project" value="UniProtKB-UniPathway"/>
</dbReference>
<evidence type="ECO:0000256" key="2">
    <source>
        <dbReference type="ARBA" id="ARBA00001933"/>
    </source>
</evidence>